<keyword evidence="5" id="KW-1185">Reference proteome</keyword>
<dbReference type="CDD" id="cd05121">
    <property type="entry name" value="ABC1_ADCK3-like"/>
    <property type="match status" value="1"/>
</dbReference>
<dbReference type="PANTHER" id="PTHR10566">
    <property type="entry name" value="CHAPERONE-ACTIVITY OF BC1 COMPLEX CABC1 -RELATED"/>
    <property type="match status" value="1"/>
</dbReference>
<dbReference type="PANTHER" id="PTHR10566:SF113">
    <property type="entry name" value="PROTEIN ACTIVITY OF BC1 COMPLEX KINASE 7, CHLOROPLASTIC"/>
    <property type="match status" value="1"/>
</dbReference>
<dbReference type="EMBL" id="JACRSQ010000003">
    <property type="protein sequence ID" value="MBC8542523.1"/>
    <property type="molecule type" value="Genomic_DNA"/>
</dbReference>
<feature type="domain" description="ABC1 atypical kinase-like" evidence="3">
    <location>
        <begin position="72"/>
        <end position="315"/>
    </location>
</feature>
<organism evidence="4 5">
    <name type="scientific">Bianquea renquensis</name>
    <dbReference type="NCBI Taxonomy" id="2763661"/>
    <lineage>
        <taxon>Bacteria</taxon>
        <taxon>Bacillati</taxon>
        <taxon>Bacillota</taxon>
        <taxon>Clostridia</taxon>
        <taxon>Eubacteriales</taxon>
        <taxon>Bianqueaceae</taxon>
        <taxon>Bianquea</taxon>
    </lineage>
</organism>
<dbReference type="InterPro" id="IPR011009">
    <property type="entry name" value="Kinase-like_dom_sf"/>
</dbReference>
<evidence type="ECO:0000256" key="2">
    <source>
        <dbReference type="SAM" id="Phobius"/>
    </source>
</evidence>
<keyword evidence="2" id="KW-0472">Membrane</keyword>
<dbReference type="InterPro" id="IPR050154">
    <property type="entry name" value="UbiB_kinase"/>
</dbReference>
<dbReference type="GO" id="GO:0016301">
    <property type="term" value="F:kinase activity"/>
    <property type="evidence" value="ECO:0007669"/>
    <property type="project" value="UniProtKB-KW"/>
</dbReference>
<dbReference type="InterPro" id="IPR004147">
    <property type="entry name" value="ABC1_dom"/>
</dbReference>
<keyword evidence="4" id="KW-0808">Transferase</keyword>
<accession>A0A926I0J5</accession>
<protein>
    <submittedName>
        <fullName evidence="4">AarF/ABC1/UbiB kinase family protein</fullName>
    </submittedName>
</protein>
<sequence length="532" mass="59249">MKPNRTSLDSESRKRLREILAILIRHDVIRGLTPEKLRKTIEDLGPTFVKIGQVMSMRQDMLPPEYCDELTKLRTEVAAMSFSTVKSVIEAEYGKPVASIFAEIDPTPLGSASIAQVHAAVLKNSSRVVVKVQRPDIHDTMARDIALLHHASGLLRLAGGIGEVLDFDAILDEVWFVAQEEMDFLMEAHHADEFSSLNQAIAYIGSPMIHHQYTTSRVLVMEYIEGIPLDHLAELADNGYDLGEIGSKLAENYVKQIIDDGFFHADPHPGNIRVRDGQIIWIDMGMMGRLSTRDQELLRKAVYALATSDVDGLKDVVLSLGIHSEKIDHAKLYTDLDDLLLKYGTMAVGDMDMARILDDLLAIANEHQISMPKGISMLSRGIMTIEGTISMVSPSSNLVEIVKNHLSSHVLHDVDWRHELKESGRALLKSSRKALDLPSQLSDILKMTIKGQTKVNLDLTGSEQPLHQIDHMVNKIILCIIIAALFVGSSLLCLTEMRPTILEIPAIAFFGFLAAALLSVWLFYTIVRKKKR</sequence>
<feature type="transmembrane region" description="Helical" evidence="2">
    <location>
        <begin position="472"/>
        <end position="492"/>
    </location>
</feature>
<proteinExistence type="inferred from homology"/>
<evidence type="ECO:0000313" key="5">
    <source>
        <dbReference type="Proteomes" id="UP000657006"/>
    </source>
</evidence>
<keyword evidence="4" id="KW-0418">Kinase</keyword>
<dbReference type="SUPFAM" id="SSF56112">
    <property type="entry name" value="Protein kinase-like (PK-like)"/>
    <property type="match status" value="1"/>
</dbReference>
<gene>
    <name evidence="4" type="ORF">H8730_03045</name>
</gene>
<keyword evidence="2" id="KW-0812">Transmembrane</keyword>
<dbReference type="Pfam" id="PF03109">
    <property type="entry name" value="ABC1"/>
    <property type="match status" value="1"/>
</dbReference>
<comment type="similarity">
    <text evidence="1">Belongs to the protein kinase superfamily. ADCK protein kinase family.</text>
</comment>
<dbReference type="RefSeq" id="WP_177716219.1">
    <property type="nucleotide sequence ID" value="NZ_JACRSQ010000003.1"/>
</dbReference>
<comment type="caution">
    <text evidence="4">The sequence shown here is derived from an EMBL/GenBank/DDBJ whole genome shotgun (WGS) entry which is preliminary data.</text>
</comment>
<name>A0A926I0J5_9FIRM</name>
<evidence type="ECO:0000256" key="1">
    <source>
        <dbReference type="ARBA" id="ARBA00009670"/>
    </source>
</evidence>
<evidence type="ECO:0000313" key="4">
    <source>
        <dbReference type="EMBL" id="MBC8542523.1"/>
    </source>
</evidence>
<keyword evidence="2" id="KW-1133">Transmembrane helix</keyword>
<dbReference type="AlphaFoldDB" id="A0A926I0J5"/>
<feature type="transmembrane region" description="Helical" evidence="2">
    <location>
        <begin position="504"/>
        <end position="527"/>
    </location>
</feature>
<evidence type="ECO:0000259" key="3">
    <source>
        <dbReference type="Pfam" id="PF03109"/>
    </source>
</evidence>
<dbReference type="Proteomes" id="UP000657006">
    <property type="component" value="Unassembled WGS sequence"/>
</dbReference>
<reference evidence="4" key="1">
    <citation type="submission" date="2020-08" db="EMBL/GenBank/DDBJ databases">
        <title>Genome public.</title>
        <authorList>
            <person name="Liu C."/>
            <person name="Sun Q."/>
        </authorList>
    </citation>
    <scope>NUCLEOTIDE SEQUENCE</scope>
    <source>
        <strain evidence="4">NSJ-32</strain>
    </source>
</reference>